<accession>A0A2B4RTU9</accession>
<sequence>MATSFTSNEQAGEKGVERTRQPSSHVDIEGVTRERMLSLKRSRAGHLGYLNRLYKEAELLMQNPENIREIRAKKKDIEDAFGRCLQSYEEYYQLAVEPGKIAEALNDYYSVMIGRKEFEERLEEWLQTAEKSPNEMLMSSRKEENVDVLERYATLSRADSRSAKFKSSRASSRIEEEIEKAKAIGEFYEGSEYSKSASKEEKKPPHTREAHDPTLSATNPTLPNGKRNQVGRTYLRSELNPTAEPWNPVPTRFAASGEYPIVSQRLQQVLGQQQEALHLMAYSLQQALQMPKTELLTFDGNPLNYRLFIKNLEVNIAKRVPDAESRLTYLIQHCTGKAKEAIKDCSIVFPPEHGYENAQDILHRRFGQKHVIAHAHIEKIVNGPQLKRTDAVGLSDLSVQMQNCALTLVLTGAYITVPSIAYIFYLFDFHAV</sequence>
<keyword evidence="2" id="KW-0812">Transmembrane</keyword>
<reference evidence="4" key="1">
    <citation type="journal article" date="2017" name="bioRxiv">
        <title>Comparative analysis of the genomes of Stylophora pistillata and Acropora digitifera provides evidence for extensive differences between species of corals.</title>
        <authorList>
            <person name="Voolstra C.R."/>
            <person name="Li Y."/>
            <person name="Liew Y.J."/>
            <person name="Baumgarten S."/>
            <person name="Zoccola D."/>
            <person name="Flot J.-F."/>
            <person name="Tambutte S."/>
            <person name="Allemand D."/>
            <person name="Aranda M."/>
        </authorList>
    </citation>
    <scope>NUCLEOTIDE SEQUENCE [LARGE SCALE GENOMIC DNA]</scope>
</reference>
<evidence type="ECO:0000313" key="3">
    <source>
        <dbReference type="EMBL" id="PFX21864.1"/>
    </source>
</evidence>
<feature type="compositionally biased region" description="Polar residues" evidence="1">
    <location>
        <begin position="215"/>
        <end position="228"/>
    </location>
</feature>
<feature type="compositionally biased region" description="Basic and acidic residues" evidence="1">
    <location>
        <begin position="11"/>
        <end position="29"/>
    </location>
</feature>
<dbReference type="EMBL" id="LSMT01000260">
    <property type="protein sequence ID" value="PFX21864.1"/>
    <property type="molecule type" value="Genomic_DNA"/>
</dbReference>
<evidence type="ECO:0000256" key="2">
    <source>
        <dbReference type="SAM" id="Phobius"/>
    </source>
</evidence>
<protein>
    <submittedName>
        <fullName evidence="3">Uncharacterized protein</fullName>
    </submittedName>
</protein>
<gene>
    <name evidence="3" type="ORF">AWC38_SpisGene13647</name>
</gene>
<feature type="region of interest" description="Disordered" evidence="1">
    <location>
        <begin position="1"/>
        <end position="29"/>
    </location>
</feature>
<dbReference type="Proteomes" id="UP000225706">
    <property type="component" value="Unassembled WGS sequence"/>
</dbReference>
<dbReference type="STRING" id="50429.A0A2B4RTU9"/>
<keyword evidence="4" id="KW-1185">Reference proteome</keyword>
<dbReference type="AlphaFoldDB" id="A0A2B4RTU9"/>
<evidence type="ECO:0000256" key="1">
    <source>
        <dbReference type="SAM" id="MobiDB-lite"/>
    </source>
</evidence>
<comment type="caution">
    <text evidence="3">The sequence shown here is derived from an EMBL/GenBank/DDBJ whole genome shotgun (WGS) entry which is preliminary data.</text>
</comment>
<dbReference type="Pfam" id="PF03564">
    <property type="entry name" value="DUF1759"/>
    <property type="match status" value="1"/>
</dbReference>
<feature type="compositionally biased region" description="Basic and acidic residues" evidence="1">
    <location>
        <begin position="197"/>
        <end position="212"/>
    </location>
</feature>
<dbReference type="PANTHER" id="PTHR47331">
    <property type="entry name" value="PHD-TYPE DOMAIN-CONTAINING PROTEIN"/>
    <property type="match status" value="1"/>
</dbReference>
<evidence type="ECO:0000313" key="4">
    <source>
        <dbReference type="Proteomes" id="UP000225706"/>
    </source>
</evidence>
<organism evidence="3 4">
    <name type="scientific">Stylophora pistillata</name>
    <name type="common">Smooth cauliflower coral</name>
    <dbReference type="NCBI Taxonomy" id="50429"/>
    <lineage>
        <taxon>Eukaryota</taxon>
        <taxon>Metazoa</taxon>
        <taxon>Cnidaria</taxon>
        <taxon>Anthozoa</taxon>
        <taxon>Hexacorallia</taxon>
        <taxon>Scleractinia</taxon>
        <taxon>Astrocoeniina</taxon>
        <taxon>Pocilloporidae</taxon>
        <taxon>Stylophora</taxon>
    </lineage>
</organism>
<feature type="transmembrane region" description="Helical" evidence="2">
    <location>
        <begin position="405"/>
        <end position="427"/>
    </location>
</feature>
<keyword evidence="2" id="KW-1133">Transmembrane helix</keyword>
<keyword evidence="2" id="KW-0472">Membrane</keyword>
<feature type="compositionally biased region" description="Polar residues" evidence="1">
    <location>
        <begin position="1"/>
        <end position="10"/>
    </location>
</feature>
<proteinExistence type="predicted"/>
<feature type="region of interest" description="Disordered" evidence="1">
    <location>
        <begin position="192"/>
        <end position="228"/>
    </location>
</feature>
<dbReference type="OrthoDB" id="10057020at2759"/>
<dbReference type="InterPro" id="IPR005312">
    <property type="entry name" value="DUF1759"/>
</dbReference>
<name>A0A2B4RTU9_STYPI</name>